<evidence type="ECO:0000256" key="5">
    <source>
        <dbReference type="ARBA" id="ARBA00022553"/>
    </source>
</evidence>
<keyword evidence="10 20" id="KW-0067">ATP-binding</keyword>
<keyword evidence="5" id="KW-0597">Phosphoprotein</keyword>
<dbReference type="InterPro" id="IPR003660">
    <property type="entry name" value="HAMP_dom"/>
</dbReference>
<keyword evidence="14 17" id="KW-0472">Membrane</keyword>
<keyword evidence="6" id="KW-0808">Transferase</keyword>
<evidence type="ECO:0000256" key="6">
    <source>
        <dbReference type="ARBA" id="ARBA00022679"/>
    </source>
</evidence>
<dbReference type="InterPro" id="IPR003661">
    <property type="entry name" value="HisK_dim/P_dom"/>
</dbReference>
<dbReference type="Gene3D" id="1.10.287.130">
    <property type="match status" value="1"/>
</dbReference>
<evidence type="ECO:0000256" key="4">
    <source>
        <dbReference type="ARBA" id="ARBA00022475"/>
    </source>
</evidence>
<evidence type="ECO:0000256" key="1">
    <source>
        <dbReference type="ARBA" id="ARBA00000085"/>
    </source>
</evidence>
<evidence type="ECO:0000256" key="13">
    <source>
        <dbReference type="ARBA" id="ARBA00023026"/>
    </source>
</evidence>
<keyword evidence="4" id="KW-1003">Cell membrane</keyword>
<dbReference type="Pfam" id="PF00672">
    <property type="entry name" value="HAMP"/>
    <property type="match status" value="1"/>
</dbReference>
<evidence type="ECO:0000256" key="12">
    <source>
        <dbReference type="ARBA" id="ARBA00023012"/>
    </source>
</evidence>
<dbReference type="Gene3D" id="3.30.565.10">
    <property type="entry name" value="Histidine kinase-like ATPase, C-terminal domain"/>
    <property type="match status" value="1"/>
</dbReference>
<dbReference type="CDD" id="cd00075">
    <property type="entry name" value="HATPase"/>
    <property type="match status" value="1"/>
</dbReference>
<evidence type="ECO:0000313" key="20">
    <source>
        <dbReference type="EMBL" id="WLV24868.1"/>
    </source>
</evidence>
<dbReference type="SMART" id="SM00388">
    <property type="entry name" value="HisKA"/>
    <property type="match status" value="1"/>
</dbReference>
<evidence type="ECO:0000256" key="7">
    <source>
        <dbReference type="ARBA" id="ARBA00022692"/>
    </source>
</evidence>
<dbReference type="PANTHER" id="PTHR45528">
    <property type="entry name" value="SENSOR HISTIDINE KINASE CPXA"/>
    <property type="match status" value="1"/>
</dbReference>
<keyword evidence="12" id="KW-0902">Two-component regulatory system</keyword>
<dbReference type="EMBL" id="CP129113">
    <property type="protein sequence ID" value="WLV24868.1"/>
    <property type="molecule type" value="Genomic_DNA"/>
</dbReference>
<organism evidence="20 21">
    <name type="scientific">Aciduricibacillus chroicocephali</name>
    <dbReference type="NCBI Taxonomy" id="3054939"/>
    <lineage>
        <taxon>Bacteria</taxon>
        <taxon>Bacillati</taxon>
        <taxon>Bacillota</taxon>
        <taxon>Bacilli</taxon>
        <taxon>Bacillales</taxon>
        <taxon>Bacillaceae</taxon>
        <taxon>Aciduricibacillus</taxon>
    </lineage>
</organism>
<evidence type="ECO:0000313" key="21">
    <source>
        <dbReference type="Proteomes" id="UP001180087"/>
    </source>
</evidence>
<dbReference type="InterPro" id="IPR005467">
    <property type="entry name" value="His_kinase_dom"/>
</dbReference>
<dbReference type="SMART" id="SM00387">
    <property type="entry name" value="HATPase_c"/>
    <property type="match status" value="1"/>
</dbReference>
<protein>
    <recommendedName>
        <fullName evidence="16">Heme sensor protein HssS</fullName>
        <ecNumber evidence="3">2.7.13.3</ecNumber>
    </recommendedName>
</protein>
<dbReference type="InterPro" id="IPR036097">
    <property type="entry name" value="HisK_dim/P_sf"/>
</dbReference>
<keyword evidence="21" id="KW-1185">Reference proteome</keyword>
<evidence type="ECO:0000256" key="2">
    <source>
        <dbReference type="ARBA" id="ARBA00004651"/>
    </source>
</evidence>
<dbReference type="RefSeq" id="WP_348028328.1">
    <property type="nucleotide sequence ID" value="NZ_CP129113.1"/>
</dbReference>
<dbReference type="EC" id="2.7.13.3" evidence="3"/>
<dbReference type="GO" id="GO:0005524">
    <property type="term" value="F:ATP binding"/>
    <property type="evidence" value="ECO:0007669"/>
    <property type="project" value="UniProtKB-KW"/>
</dbReference>
<keyword evidence="8" id="KW-0547">Nucleotide-binding</keyword>
<name>A0ABY9KVJ0_9BACI</name>
<dbReference type="SUPFAM" id="SSF47384">
    <property type="entry name" value="Homodimeric domain of signal transducing histidine kinase"/>
    <property type="match status" value="1"/>
</dbReference>
<evidence type="ECO:0000256" key="15">
    <source>
        <dbReference type="ARBA" id="ARBA00037219"/>
    </source>
</evidence>
<keyword evidence="9" id="KW-0418">Kinase</keyword>
<dbReference type="SMART" id="SM00304">
    <property type="entry name" value="HAMP"/>
    <property type="match status" value="1"/>
</dbReference>
<evidence type="ECO:0000259" key="18">
    <source>
        <dbReference type="PROSITE" id="PS50109"/>
    </source>
</evidence>
<dbReference type="InterPro" id="IPR004358">
    <property type="entry name" value="Sig_transdc_His_kin-like_C"/>
</dbReference>
<feature type="transmembrane region" description="Helical" evidence="17">
    <location>
        <begin position="7"/>
        <end position="26"/>
    </location>
</feature>
<evidence type="ECO:0000256" key="3">
    <source>
        <dbReference type="ARBA" id="ARBA00012438"/>
    </source>
</evidence>
<comment type="catalytic activity">
    <reaction evidence="1">
        <text>ATP + protein L-histidine = ADP + protein N-phospho-L-histidine.</text>
        <dbReference type="EC" id="2.7.13.3"/>
    </reaction>
</comment>
<keyword evidence="7 17" id="KW-0812">Transmembrane</keyword>
<reference evidence="20" key="1">
    <citation type="submission" date="2023-06" db="EMBL/GenBank/DDBJ databases">
        <title>A Treasure from Seagulls: Isolation and Description of Aciduricobacillus qingdaonensis gen. nov., sp. nov., a Rare Obligately Uric Acid-utilizing Member in the Family Bacillaceae.</title>
        <authorList>
            <person name="Liu W."/>
            <person name="Wang B."/>
        </authorList>
    </citation>
    <scope>NUCLEOTIDE SEQUENCE</scope>
    <source>
        <strain evidence="20">44XB</strain>
    </source>
</reference>
<dbReference type="PROSITE" id="PS50109">
    <property type="entry name" value="HIS_KIN"/>
    <property type="match status" value="1"/>
</dbReference>
<dbReference type="CDD" id="cd00082">
    <property type="entry name" value="HisKA"/>
    <property type="match status" value="1"/>
</dbReference>
<dbReference type="PROSITE" id="PS50885">
    <property type="entry name" value="HAMP"/>
    <property type="match status" value="1"/>
</dbReference>
<evidence type="ECO:0000259" key="19">
    <source>
        <dbReference type="PROSITE" id="PS50885"/>
    </source>
</evidence>
<dbReference type="PANTHER" id="PTHR45528:SF11">
    <property type="entry name" value="HISTIDINE KINASE"/>
    <property type="match status" value="1"/>
</dbReference>
<dbReference type="Gene3D" id="6.10.340.10">
    <property type="match status" value="1"/>
</dbReference>
<dbReference type="InterPro" id="IPR003594">
    <property type="entry name" value="HATPase_dom"/>
</dbReference>
<evidence type="ECO:0000256" key="8">
    <source>
        <dbReference type="ARBA" id="ARBA00022741"/>
    </source>
</evidence>
<dbReference type="Pfam" id="PF00512">
    <property type="entry name" value="HisKA"/>
    <property type="match status" value="1"/>
</dbReference>
<dbReference type="InterPro" id="IPR050398">
    <property type="entry name" value="HssS/ArlS-like"/>
</dbReference>
<feature type="domain" description="HAMP" evidence="19">
    <location>
        <begin position="185"/>
        <end position="237"/>
    </location>
</feature>
<dbReference type="InterPro" id="IPR036890">
    <property type="entry name" value="HATPase_C_sf"/>
</dbReference>
<evidence type="ECO:0000256" key="16">
    <source>
        <dbReference type="ARBA" id="ARBA00040841"/>
    </source>
</evidence>
<comment type="function">
    <text evidence="15">Member of the two-component regulatory system HssS/HssR involved in intracellular heme homeostasis and tempering of staphylococcal virulence. HssS functions as a heme sensor histidine kinase which is autophosphorylated at a histidine residue and transfers its phosphate group to an aspartate residue of HssR. HssR/HssS activates the expression of hrtAB, an efflux pump, in response to extracellular heme, hemin, hemoglobin or blood.</text>
</comment>
<evidence type="ECO:0000256" key="11">
    <source>
        <dbReference type="ARBA" id="ARBA00022989"/>
    </source>
</evidence>
<dbReference type="SUPFAM" id="SSF55874">
    <property type="entry name" value="ATPase domain of HSP90 chaperone/DNA topoisomerase II/histidine kinase"/>
    <property type="match status" value="1"/>
</dbReference>
<dbReference type="CDD" id="cd06225">
    <property type="entry name" value="HAMP"/>
    <property type="match status" value="1"/>
</dbReference>
<dbReference type="Proteomes" id="UP001180087">
    <property type="component" value="Chromosome"/>
</dbReference>
<evidence type="ECO:0000256" key="10">
    <source>
        <dbReference type="ARBA" id="ARBA00022840"/>
    </source>
</evidence>
<gene>
    <name evidence="20" type="ORF">QR721_01115</name>
</gene>
<proteinExistence type="predicted"/>
<evidence type="ECO:0000256" key="9">
    <source>
        <dbReference type="ARBA" id="ARBA00022777"/>
    </source>
</evidence>
<comment type="subcellular location">
    <subcellularLocation>
        <location evidence="2">Cell membrane</location>
        <topology evidence="2">Multi-pass membrane protein</topology>
    </subcellularLocation>
</comment>
<feature type="transmembrane region" description="Helical" evidence="17">
    <location>
        <begin position="164"/>
        <end position="183"/>
    </location>
</feature>
<keyword evidence="13" id="KW-0843">Virulence</keyword>
<evidence type="ECO:0000256" key="17">
    <source>
        <dbReference type="SAM" id="Phobius"/>
    </source>
</evidence>
<dbReference type="PRINTS" id="PR00344">
    <property type="entry name" value="BCTRLSENSOR"/>
</dbReference>
<sequence length="458" mass="51407">MRTLYSRIILFALGIMVASALVAFWVTNLYYHFNLKSENDEKITGIAKNIANIYESGSGQPLGDYLDELTALGYQFHVVEPDGKEYQYGASFRSDRLDQKDVTNVLHGKVYHGIAAYPWKINVTGFFDNELKNTVGVPVQTDKGTVAMFVRPNTQLQFGEMRTFLAIMLILLLVLSFLLILFGSRFIVEPIKRLAAATRKIAGGNYHLKLGIERKDELGRLSKDFQTMAHGLAQVEEKRQEFVSNVSHEIQSPLTSIKGFSQALREEGLPDELRTHYLEIIESESTRLSSLSQQLLTLSFLDHETDKSAWSSFDISEQLNGTAATTAWQRQEKNQTIELDLEPAVIHGDPKLLQLVWTNLIGNAIRYTPDGGLINVRCRDLRNEAEVVVSDTGIGVDEKDLPNLFERFYKADTARTRTEKSTGLGLSIVKKVLELHNGTIEVKSTPGEGTTFTCRLPK</sequence>
<dbReference type="SUPFAM" id="SSF158472">
    <property type="entry name" value="HAMP domain-like"/>
    <property type="match status" value="1"/>
</dbReference>
<evidence type="ECO:0000256" key="14">
    <source>
        <dbReference type="ARBA" id="ARBA00023136"/>
    </source>
</evidence>
<feature type="domain" description="Histidine kinase" evidence="18">
    <location>
        <begin position="245"/>
        <end position="458"/>
    </location>
</feature>
<dbReference type="Pfam" id="PF02518">
    <property type="entry name" value="HATPase_c"/>
    <property type="match status" value="1"/>
</dbReference>
<accession>A0ABY9KVJ0</accession>
<keyword evidence="11 17" id="KW-1133">Transmembrane helix</keyword>